<dbReference type="SUPFAM" id="SSF51735">
    <property type="entry name" value="NAD(P)-binding Rossmann-fold domains"/>
    <property type="match status" value="1"/>
</dbReference>
<dbReference type="Proteomes" id="UP000703269">
    <property type="component" value="Unassembled WGS sequence"/>
</dbReference>
<dbReference type="SUPFAM" id="SSF50129">
    <property type="entry name" value="GroES-like"/>
    <property type="match status" value="1"/>
</dbReference>
<dbReference type="InterPro" id="IPR011032">
    <property type="entry name" value="GroES-like_sf"/>
</dbReference>
<evidence type="ECO:0000259" key="1">
    <source>
        <dbReference type="SMART" id="SM00829"/>
    </source>
</evidence>
<evidence type="ECO:0000313" key="3">
    <source>
        <dbReference type="Proteomes" id="UP000703269"/>
    </source>
</evidence>
<dbReference type="AlphaFoldDB" id="A0A9P3G606"/>
<dbReference type="PANTHER" id="PTHR45348:SF2">
    <property type="entry name" value="ZINC-TYPE ALCOHOL DEHYDROGENASE-LIKE PROTEIN C2E1P3.01"/>
    <property type="match status" value="1"/>
</dbReference>
<dbReference type="InterPro" id="IPR013149">
    <property type="entry name" value="ADH-like_C"/>
</dbReference>
<dbReference type="GO" id="GO:0016651">
    <property type="term" value="F:oxidoreductase activity, acting on NAD(P)H"/>
    <property type="evidence" value="ECO:0007669"/>
    <property type="project" value="InterPro"/>
</dbReference>
<dbReference type="PANTHER" id="PTHR45348">
    <property type="entry name" value="HYPOTHETICAL OXIDOREDUCTASE (EUROFUNG)"/>
    <property type="match status" value="1"/>
</dbReference>
<comment type="caution">
    <text evidence="2">The sequence shown here is derived from an EMBL/GenBank/DDBJ whole genome shotgun (WGS) entry which is preliminary data.</text>
</comment>
<gene>
    <name evidence="2" type="ORF">PsYK624_059990</name>
</gene>
<protein>
    <submittedName>
        <fullName evidence="2">Zinc-binding alcohol dehydrogenase family protein</fullName>
    </submittedName>
</protein>
<dbReference type="Pfam" id="PF08240">
    <property type="entry name" value="ADH_N"/>
    <property type="match status" value="1"/>
</dbReference>
<dbReference type="Pfam" id="PF00107">
    <property type="entry name" value="ADH_zinc_N"/>
    <property type="match status" value="1"/>
</dbReference>
<dbReference type="SMART" id="SM00829">
    <property type="entry name" value="PKS_ER"/>
    <property type="match status" value="1"/>
</dbReference>
<dbReference type="OrthoDB" id="3233595at2759"/>
<accession>A0A9P3G606</accession>
<dbReference type="Gene3D" id="3.90.180.10">
    <property type="entry name" value="Medium-chain alcohol dehydrogenases, catalytic domain"/>
    <property type="match status" value="1"/>
</dbReference>
<dbReference type="Gene3D" id="3.40.50.720">
    <property type="entry name" value="NAD(P)-binding Rossmann-like Domain"/>
    <property type="match status" value="1"/>
</dbReference>
<keyword evidence="3" id="KW-1185">Reference proteome</keyword>
<dbReference type="InterPro" id="IPR020843">
    <property type="entry name" value="ER"/>
</dbReference>
<dbReference type="InterPro" id="IPR036291">
    <property type="entry name" value="NAD(P)-bd_dom_sf"/>
</dbReference>
<dbReference type="CDD" id="cd08249">
    <property type="entry name" value="enoyl_reductase_like"/>
    <property type="match status" value="1"/>
</dbReference>
<feature type="domain" description="Enoyl reductase (ER)" evidence="1">
    <location>
        <begin position="11"/>
        <end position="341"/>
    </location>
</feature>
<name>A0A9P3G606_9APHY</name>
<sequence length="347" mass="36607">MSTQKALYLLELRGKFSVKDKDIPEPGPGEVLVQVHSTALNPIDWKIPAYGMVVTKYPAILGLDAAGVVTKLGAGVSDVSLCDKVFYQGIYDEHRATFQQYTCVPAELVAKVPSNLTFEQAATLPSALATAAFGLYGPNTKENLGLSAPWAVGGRNKYAGEPILVIGGASSVGQQVIQLAKISGFSPIITTASLDNEAYVKSLGATHVIDRNAPLTDLPDTVARLAGRPLLVAFDAVSYADTQNAAYAALAPGGKLVLVLFDEIDKDKLSPEKTVVHVFGYVQRDPELSAFGAKMYAAATALIEAGEIKPNKVEIVAGGLAGIPDALERFNKGVSCVKLVAHPQETV</sequence>
<evidence type="ECO:0000313" key="2">
    <source>
        <dbReference type="EMBL" id="GJE89887.1"/>
    </source>
</evidence>
<organism evidence="2 3">
    <name type="scientific">Phanerochaete sordida</name>
    <dbReference type="NCBI Taxonomy" id="48140"/>
    <lineage>
        <taxon>Eukaryota</taxon>
        <taxon>Fungi</taxon>
        <taxon>Dikarya</taxon>
        <taxon>Basidiomycota</taxon>
        <taxon>Agaricomycotina</taxon>
        <taxon>Agaricomycetes</taxon>
        <taxon>Polyporales</taxon>
        <taxon>Phanerochaetaceae</taxon>
        <taxon>Phanerochaete</taxon>
    </lineage>
</organism>
<dbReference type="InterPro" id="IPR047122">
    <property type="entry name" value="Trans-enoyl_RdTase-like"/>
</dbReference>
<proteinExistence type="predicted"/>
<dbReference type="InterPro" id="IPR013154">
    <property type="entry name" value="ADH-like_N"/>
</dbReference>
<dbReference type="EMBL" id="BPQB01000014">
    <property type="protein sequence ID" value="GJE89887.1"/>
    <property type="molecule type" value="Genomic_DNA"/>
</dbReference>
<reference evidence="2 3" key="1">
    <citation type="submission" date="2021-08" db="EMBL/GenBank/DDBJ databases">
        <title>Draft Genome Sequence of Phanerochaete sordida strain YK-624.</title>
        <authorList>
            <person name="Mori T."/>
            <person name="Dohra H."/>
            <person name="Suzuki T."/>
            <person name="Kawagishi H."/>
            <person name="Hirai H."/>
        </authorList>
    </citation>
    <scope>NUCLEOTIDE SEQUENCE [LARGE SCALE GENOMIC DNA]</scope>
    <source>
        <strain evidence="2 3">YK-624</strain>
    </source>
</reference>